<dbReference type="GO" id="GO:0005886">
    <property type="term" value="C:plasma membrane"/>
    <property type="evidence" value="ECO:0007669"/>
    <property type="project" value="TreeGrafter"/>
</dbReference>
<gene>
    <name evidence="9" type="ORF">BCR35DRAFT_275250</name>
</gene>
<dbReference type="PANTHER" id="PTHR43791">
    <property type="entry name" value="PERMEASE-RELATED"/>
    <property type="match status" value="1"/>
</dbReference>
<comment type="similarity">
    <text evidence="6">Belongs to the major facilitator superfamily. Allantoate permease family.</text>
</comment>
<reference evidence="9 10" key="1">
    <citation type="submission" date="2016-07" db="EMBL/GenBank/DDBJ databases">
        <title>Pervasive Adenine N6-methylation of Active Genes in Fungi.</title>
        <authorList>
            <consortium name="DOE Joint Genome Institute"/>
            <person name="Mondo S.J."/>
            <person name="Dannebaum R.O."/>
            <person name="Kuo R.C."/>
            <person name="Labutti K."/>
            <person name="Haridas S."/>
            <person name="Kuo A."/>
            <person name="Salamov A."/>
            <person name="Ahrendt S.R."/>
            <person name="Lipzen A."/>
            <person name="Sullivan W."/>
            <person name="Andreopoulos W.B."/>
            <person name="Clum A."/>
            <person name="Lindquist E."/>
            <person name="Daum C."/>
            <person name="Ramamoorthy G.K."/>
            <person name="Gryganskyi A."/>
            <person name="Culley D."/>
            <person name="Magnuson J.K."/>
            <person name="James T.Y."/>
            <person name="O'Malley M.A."/>
            <person name="Stajich J.E."/>
            <person name="Spatafora J.W."/>
            <person name="Visel A."/>
            <person name="Grigoriev I.V."/>
        </authorList>
    </citation>
    <scope>NUCLEOTIDE SEQUENCE [LARGE SCALE GENOMIC DNA]</scope>
    <source>
        <strain evidence="9 10">62-1032</strain>
    </source>
</reference>
<dbReference type="EMBL" id="MCGR01000004">
    <property type="protein sequence ID" value="ORY90219.1"/>
    <property type="molecule type" value="Genomic_DNA"/>
</dbReference>
<dbReference type="InterPro" id="IPR011701">
    <property type="entry name" value="MFS"/>
</dbReference>
<evidence type="ECO:0000256" key="8">
    <source>
        <dbReference type="SAM" id="Phobius"/>
    </source>
</evidence>
<comment type="caution">
    <text evidence="9">The sequence shown here is derived from an EMBL/GenBank/DDBJ whole genome shotgun (WGS) entry which is preliminary data.</text>
</comment>
<comment type="subcellular location">
    <subcellularLocation>
        <location evidence="1">Membrane</location>
        <topology evidence="1">Multi-pass membrane protein</topology>
    </subcellularLocation>
</comment>
<dbReference type="GO" id="GO:0098717">
    <property type="term" value="P:pantothenate import across plasma membrane"/>
    <property type="evidence" value="ECO:0007669"/>
    <property type="project" value="TreeGrafter"/>
</dbReference>
<evidence type="ECO:0000256" key="5">
    <source>
        <dbReference type="ARBA" id="ARBA00023136"/>
    </source>
</evidence>
<evidence type="ECO:0000256" key="1">
    <source>
        <dbReference type="ARBA" id="ARBA00004141"/>
    </source>
</evidence>
<evidence type="ECO:0000313" key="10">
    <source>
        <dbReference type="Proteomes" id="UP000193467"/>
    </source>
</evidence>
<keyword evidence="2" id="KW-0813">Transport</keyword>
<evidence type="ECO:0000313" key="9">
    <source>
        <dbReference type="EMBL" id="ORY90219.1"/>
    </source>
</evidence>
<feature type="region of interest" description="Disordered" evidence="7">
    <location>
        <begin position="461"/>
        <end position="490"/>
    </location>
</feature>
<dbReference type="InterPro" id="IPR036259">
    <property type="entry name" value="MFS_trans_sf"/>
</dbReference>
<evidence type="ECO:0000256" key="6">
    <source>
        <dbReference type="ARBA" id="ARBA00037968"/>
    </source>
</evidence>
<dbReference type="InParanoid" id="A0A1Y2G0Q9"/>
<name>A0A1Y2G0Q9_9BASI</name>
<dbReference type="OrthoDB" id="3639251at2759"/>
<feature type="transmembrane region" description="Helical" evidence="8">
    <location>
        <begin position="309"/>
        <end position="328"/>
    </location>
</feature>
<organism evidence="9 10">
    <name type="scientific">Leucosporidium creatinivorum</name>
    <dbReference type="NCBI Taxonomy" id="106004"/>
    <lineage>
        <taxon>Eukaryota</taxon>
        <taxon>Fungi</taxon>
        <taxon>Dikarya</taxon>
        <taxon>Basidiomycota</taxon>
        <taxon>Pucciniomycotina</taxon>
        <taxon>Microbotryomycetes</taxon>
        <taxon>Leucosporidiales</taxon>
        <taxon>Leucosporidium</taxon>
    </lineage>
</organism>
<feature type="transmembrane region" description="Helical" evidence="8">
    <location>
        <begin position="265"/>
        <end position="289"/>
    </location>
</feature>
<feature type="transmembrane region" description="Helical" evidence="8">
    <location>
        <begin position="340"/>
        <end position="357"/>
    </location>
</feature>
<dbReference type="STRING" id="106004.A0A1Y2G0Q9"/>
<keyword evidence="5 8" id="KW-0472">Membrane</keyword>
<dbReference type="Gene3D" id="1.20.1250.20">
    <property type="entry name" value="MFS general substrate transporter like domains"/>
    <property type="match status" value="2"/>
</dbReference>
<dbReference type="FunFam" id="1.20.1250.20:FF:000065">
    <property type="entry name" value="Putative MFS pantothenate transporter"/>
    <property type="match status" value="1"/>
</dbReference>
<accession>A0A1Y2G0Q9</accession>
<keyword evidence="3 8" id="KW-0812">Transmembrane</keyword>
<protein>
    <submittedName>
        <fullName evidence="9">MFS general substrate transporter</fullName>
    </submittedName>
</protein>
<evidence type="ECO:0000256" key="2">
    <source>
        <dbReference type="ARBA" id="ARBA00022448"/>
    </source>
</evidence>
<dbReference type="GO" id="GO:0015233">
    <property type="term" value="F:pantothenate transmembrane transporter activity"/>
    <property type="evidence" value="ECO:0007669"/>
    <property type="project" value="TreeGrafter"/>
</dbReference>
<sequence>MSSVQLSRGARVRNVLWGVPPATKKERNLLFKIDWLILPFACLMYFSNYLDRANLANAYVSGLKEALNMQGHDLNTVNTCFTVGYTIGMLPQNLLLQVVPARILFPLNCLIWGMLTMCTAAAKSTAHLCAIRLFQGIAESSTFVGVHFIMGSWYRDGELGKRGAIFSVAAQIATIFSGVMQASIYTNLDGHSGLQGFQWLFIICGAITIPIAIYGYLLFPGTPERTTGLFLSPEERQLAIDRLPHKPETHLDLSVFKRVLGRWRWWMMSVIWIVGGELESIGSNSLQALWMKSRNASGLASYSVPQINYWPQGATAVAIMALLVTAVWTDYTQKRYQVNLFISVCLLVSGSILLAYPSESVGALMFAFYLAGVSFAGQASNFGWANDICRKDEQERGIVLASMNMFSNAFNSWWSIVFFPANDAPRWRRGMISIIVLCPIMVVLTCTARWLQLRDERKDAQEVQEGREEMGSAKESVGEAKVKEAEGEQA</sequence>
<feature type="transmembrane region" description="Helical" evidence="8">
    <location>
        <begin position="363"/>
        <end position="385"/>
    </location>
</feature>
<dbReference type="Pfam" id="PF07690">
    <property type="entry name" value="MFS_1"/>
    <property type="match status" value="1"/>
</dbReference>
<dbReference type="FunCoup" id="A0A1Y2G0Q9">
    <property type="interactions" value="262"/>
</dbReference>
<keyword evidence="4 8" id="KW-1133">Transmembrane helix</keyword>
<feature type="transmembrane region" description="Helical" evidence="8">
    <location>
        <begin position="431"/>
        <end position="451"/>
    </location>
</feature>
<evidence type="ECO:0000256" key="7">
    <source>
        <dbReference type="SAM" id="MobiDB-lite"/>
    </source>
</evidence>
<feature type="transmembrane region" description="Helical" evidence="8">
    <location>
        <begin position="164"/>
        <end position="185"/>
    </location>
</feature>
<dbReference type="AlphaFoldDB" id="A0A1Y2G0Q9"/>
<proteinExistence type="inferred from homology"/>
<feature type="transmembrane region" description="Helical" evidence="8">
    <location>
        <begin position="197"/>
        <end position="219"/>
    </location>
</feature>
<evidence type="ECO:0000256" key="4">
    <source>
        <dbReference type="ARBA" id="ARBA00022989"/>
    </source>
</evidence>
<dbReference type="Proteomes" id="UP000193467">
    <property type="component" value="Unassembled WGS sequence"/>
</dbReference>
<dbReference type="SUPFAM" id="SSF103473">
    <property type="entry name" value="MFS general substrate transporter"/>
    <property type="match status" value="1"/>
</dbReference>
<evidence type="ECO:0000256" key="3">
    <source>
        <dbReference type="ARBA" id="ARBA00022692"/>
    </source>
</evidence>
<keyword evidence="10" id="KW-1185">Reference proteome</keyword>
<dbReference type="PANTHER" id="PTHR43791:SF4">
    <property type="entry name" value="PANTOTHENATE TRANSPORTER FEN2"/>
    <property type="match status" value="1"/>
</dbReference>
<feature type="transmembrane region" description="Helical" evidence="8">
    <location>
        <begin position="397"/>
        <end position="419"/>
    </location>
</feature>